<dbReference type="InterPro" id="IPR013736">
    <property type="entry name" value="Xaa-Pro_dipept_C"/>
</dbReference>
<proteinExistence type="predicted"/>
<comment type="caution">
    <text evidence="3">The sequence shown here is derived from an EMBL/GenBank/DDBJ whole genome shotgun (WGS) entry which is preliminary data.</text>
</comment>
<dbReference type="SUPFAM" id="SSF53474">
    <property type="entry name" value="alpha/beta-Hydrolases"/>
    <property type="match status" value="1"/>
</dbReference>
<evidence type="ECO:0000259" key="2">
    <source>
        <dbReference type="SMART" id="SM00939"/>
    </source>
</evidence>
<dbReference type="InterPro" id="IPR000383">
    <property type="entry name" value="Xaa-Pro-like_dom"/>
</dbReference>
<dbReference type="Gene3D" id="3.40.50.1820">
    <property type="entry name" value="alpha/beta hydrolase"/>
    <property type="match status" value="1"/>
</dbReference>
<dbReference type="OrthoDB" id="2578740at2759"/>
<dbReference type="NCBIfam" id="TIGR00976">
    <property type="entry name" value="CocE_NonD"/>
    <property type="match status" value="1"/>
</dbReference>
<dbReference type="InterPro" id="IPR005674">
    <property type="entry name" value="CocE/Ser_esterase"/>
</dbReference>
<name>A0A9P9DF87_9HYPO</name>
<dbReference type="Pfam" id="PF02129">
    <property type="entry name" value="Peptidase_S15"/>
    <property type="match status" value="1"/>
</dbReference>
<feature type="domain" description="Xaa-Pro dipeptidyl-peptidase C-terminal" evidence="2">
    <location>
        <begin position="289"/>
        <end position="549"/>
    </location>
</feature>
<dbReference type="Pfam" id="PF08530">
    <property type="entry name" value="PepX_C"/>
    <property type="match status" value="1"/>
</dbReference>
<dbReference type="SUPFAM" id="SSF49785">
    <property type="entry name" value="Galactose-binding domain-like"/>
    <property type="match status" value="1"/>
</dbReference>
<dbReference type="AlphaFoldDB" id="A0A9P9DF87"/>
<evidence type="ECO:0000313" key="4">
    <source>
        <dbReference type="Proteomes" id="UP000717696"/>
    </source>
</evidence>
<evidence type="ECO:0000313" key="3">
    <source>
        <dbReference type="EMBL" id="KAH7118058.1"/>
    </source>
</evidence>
<dbReference type="EMBL" id="JAGMUU010000033">
    <property type="protein sequence ID" value="KAH7118058.1"/>
    <property type="molecule type" value="Genomic_DNA"/>
</dbReference>
<dbReference type="GO" id="GO:0008239">
    <property type="term" value="F:dipeptidyl-peptidase activity"/>
    <property type="evidence" value="ECO:0007669"/>
    <property type="project" value="InterPro"/>
</dbReference>
<evidence type="ECO:0000256" key="1">
    <source>
        <dbReference type="ARBA" id="ARBA00022801"/>
    </source>
</evidence>
<dbReference type="PANTHER" id="PTHR43056:SF10">
    <property type="entry name" value="COCE_NOND FAMILY, PUTATIVE (AFU_ORTHOLOGUE AFUA_7G00600)-RELATED"/>
    <property type="match status" value="1"/>
</dbReference>
<sequence length="556" mass="62743">MSSKMIIHGLDVPLCDTVHPENTDNCFPYSFKGKKSEILPKGWQATTNSRPLPGEIVYEQNEEMRHSDGVKIYYDVCRPNTTDKVPALLALSPYGKGGHGFLNYVILPYRVGMPEESLSGLEKFESVDPAEWVPRGYAVVNVDIRGSWDSEGNLYIEGMQPARDAAEIVEHIAAQPWCSGSVITRGGITDGTFVNLVYNATVRGRQKREDIVAAAIKWPLINEYWEDKIIKTEKIKIPIYAVASYGSGIHGYGTIQGFRKAQSDKKWLRIHSTQEWFDLYRKDNTDDLQKFFDRYLKGVENDWEKTNPVRVSILTFGDRYGPQPIVNSPQDTYPPKKTEYKRFFLSENTLSPYYSDAIGKVSYQSDDAKAPAAEFKFIFSKTTTLAGYSKAKLWVSADEADDLDIYLSLRKVDKSGKLLEHINLPWSALPPDVSAQEDVPNSNIVKYLGPQGILRVSHRAQDPSKQDSIMPYHPHKSIDKIKPGEIVPVEIGIWPMGIKFYEGEGIVLRVQGFKDAFWEVPEFQKGNVSGVNKGKNNIHFGGRYDTVLILPFIPNV</sequence>
<accession>A0A9P9DF87</accession>
<dbReference type="Gene3D" id="2.60.120.260">
    <property type="entry name" value="Galactose-binding domain-like"/>
    <property type="match status" value="1"/>
</dbReference>
<protein>
    <submittedName>
        <fullName evidence="3">Alpha/Beta hydrolase protein</fullName>
    </submittedName>
</protein>
<dbReference type="SMART" id="SM00939">
    <property type="entry name" value="PepX_C"/>
    <property type="match status" value="1"/>
</dbReference>
<reference evidence="3" key="1">
    <citation type="journal article" date="2021" name="Nat. Commun.">
        <title>Genetic determinants of endophytism in the Arabidopsis root mycobiome.</title>
        <authorList>
            <person name="Mesny F."/>
            <person name="Miyauchi S."/>
            <person name="Thiergart T."/>
            <person name="Pickel B."/>
            <person name="Atanasova L."/>
            <person name="Karlsson M."/>
            <person name="Huettel B."/>
            <person name="Barry K.W."/>
            <person name="Haridas S."/>
            <person name="Chen C."/>
            <person name="Bauer D."/>
            <person name="Andreopoulos W."/>
            <person name="Pangilinan J."/>
            <person name="LaButti K."/>
            <person name="Riley R."/>
            <person name="Lipzen A."/>
            <person name="Clum A."/>
            <person name="Drula E."/>
            <person name="Henrissat B."/>
            <person name="Kohler A."/>
            <person name="Grigoriev I.V."/>
            <person name="Martin F.M."/>
            <person name="Hacquard S."/>
        </authorList>
    </citation>
    <scope>NUCLEOTIDE SEQUENCE</scope>
    <source>
        <strain evidence="3">MPI-CAGE-AT-0021</strain>
    </source>
</reference>
<keyword evidence="1 3" id="KW-0378">Hydrolase</keyword>
<dbReference type="Proteomes" id="UP000717696">
    <property type="component" value="Unassembled WGS sequence"/>
</dbReference>
<gene>
    <name evidence="3" type="ORF">B0J13DRAFT_613183</name>
</gene>
<dbReference type="InterPro" id="IPR050585">
    <property type="entry name" value="Xaa-Pro_dipeptidyl-ppase/CocE"/>
</dbReference>
<dbReference type="PANTHER" id="PTHR43056">
    <property type="entry name" value="PEPTIDASE S9 PROLYL OLIGOPEPTIDASE"/>
    <property type="match status" value="1"/>
</dbReference>
<dbReference type="InterPro" id="IPR029058">
    <property type="entry name" value="AB_hydrolase_fold"/>
</dbReference>
<organism evidence="3 4">
    <name type="scientific">Dactylonectria estremocensis</name>
    <dbReference type="NCBI Taxonomy" id="1079267"/>
    <lineage>
        <taxon>Eukaryota</taxon>
        <taxon>Fungi</taxon>
        <taxon>Dikarya</taxon>
        <taxon>Ascomycota</taxon>
        <taxon>Pezizomycotina</taxon>
        <taxon>Sordariomycetes</taxon>
        <taxon>Hypocreomycetidae</taxon>
        <taxon>Hypocreales</taxon>
        <taxon>Nectriaceae</taxon>
        <taxon>Dactylonectria</taxon>
    </lineage>
</organism>
<dbReference type="InterPro" id="IPR008979">
    <property type="entry name" value="Galactose-bd-like_sf"/>
</dbReference>
<keyword evidence="4" id="KW-1185">Reference proteome</keyword>